<dbReference type="InterPro" id="IPR025319">
    <property type="entry name" value="DUF4224"/>
</dbReference>
<sequence length="70" mass="7746">MSSIEFLTHEQVCELTAARTKAGQLAVLRKNGVRHTIKRNGWPCVTTSALLDPKQSQSSEPGSWKPRKAI</sequence>
<feature type="region of interest" description="Disordered" evidence="1">
    <location>
        <begin position="51"/>
        <end position="70"/>
    </location>
</feature>
<dbReference type="EMBL" id="QLIN01000005">
    <property type="protein sequence ID" value="RAI69267.1"/>
    <property type="molecule type" value="Genomic_DNA"/>
</dbReference>
<evidence type="ECO:0000313" key="4">
    <source>
        <dbReference type="Proteomes" id="UP000249493"/>
    </source>
</evidence>
<dbReference type="AlphaFoldDB" id="A0A327N1W8"/>
<dbReference type="Pfam" id="PF13986">
    <property type="entry name" value="DUF4224"/>
    <property type="match status" value="1"/>
</dbReference>
<accession>A0A327N1W8</accession>
<evidence type="ECO:0000313" key="3">
    <source>
        <dbReference type="EMBL" id="RAI69267.1"/>
    </source>
</evidence>
<evidence type="ECO:0000256" key="1">
    <source>
        <dbReference type="SAM" id="MobiDB-lite"/>
    </source>
</evidence>
<feature type="compositionally biased region" description="Polar residues" evidence="1">
    <location>
        <begin position="51"/>
        <end position="61"/>
    </location>
</feature>
<proteinExistence type="predicted"/>
<name>A0A327N1W8_PSEFL</name>
<organism evidence="3 4">
    <name type="scientific">Pseudomonas fluorescens</name>
    <dbReference type="NCBI Taxonomy" id="294"/>
    <lineage>
        <taxon>Bacteria</taxon>
        <taxon>Pseudomonadati</taxon>
        <taxon>Pseudomonadota</taxon>
        <taxon>Gammaproteobacteria</taxon>
        <taxon>Pseudomonadales</taxon>
        <taxon>Pseudomonadaceae</taxon>
        <taxon>Pseudomonas</taxon>
    </lineage>
</organism>
<gene>
    <name evidence="3" type="ORF">DOZ80_14000</name>
</gene>
<feature type="domain" description="DUF4224" evidence="2">
    <location>
        <begin position="6"/>
        <end position="49"/>
    </location>
</feature>
<comment type="caution">
    <text evidence="3">The sequence shown here is derived from an EMBL/GenBank/DDBJ whole genome shotgun (WGS) entry which is preliminary data.</text>
</comment>
<protein>
    <recommendedName>
        <fullName evidence="2">DUF4224 domain-containing protein</fullName>
    </recommendedName>
</protein>
<reference evidence="3 4" key="1">
    <citation type="submission" date="2018-06" db="EMBL/GenBank/DDBJ databases">
        <authorList>
            <person name="Zhirakovskaya E."/>
        </authorList>
    </citation>
    <scope>NUCLEOTIDE SEQUENCE [LARGE SCALE GENOMIC DNA]</scope>
    <source>
        <strain evidence="3 4">LY3</strain>
    </source>
</reference>
<evidence type="ECO:0000259" key="2">
    <source>
        <dbReference type="Pfam" id="PF13986"/>
    </source>
</evidence>
<dbReference type="RefSeq" id="WP_111283501.1">
    <property type="nucleotide sequence ID" value="NZ_QLIN01000005.1"/>
</dbReference>
<dbReference type="Proteomes" id="UP000249493">
    <property type="component" value="Unassembled WGS sequence"/>
</dbReference>